<dbReference type="Proteomes" id="UP000567179">
    <property type="component" value="Unassembled WGS sequence"/>
</dbReference>
<evidence type="ECO:0000256" key="2">
    <source>
        <dbReference type="SAM" id="MobiDB-lite"/>
    </source>
</evidence>
<reference evidence="4 5" key="1">
    <citation type="journal article" date="2020" name="ISME J.">
        <title>Uncovering the hidden diversity of litter-decomposition mechanisms in mushroom-forming fungi.</title>
        <authorList>
            <person name="Floudas D."/>
            <person name="Bentzer J."/>
            <person name="Ahren D."/>
            <person name="Johansson T."/>
            <person name="Persson P."/>
            <person name="Tunlid A."/>
        </authorList>
    </citation>
    <scope>NUCLEOTIDE SEQUENCE [LARGE SCALE GENOMIC DNA]</scope>
    <source>
        <strain evidence="4 5">CBS 101986</strain>
    </source>
</reference>
<keyword evidence="5" id="KW-1185">Reference proteome</keyword>
<feature type="compositionally biased region" description="Basic and acidic residues" evidence="2">
    <location>
        <begin position="360"/>
        <end position="373"/>
    </location>
</feature>
<dbReference type="EMBL" id="JAACJJ010000060">
    <property type="protein sequence ID" value="KAF5309144.1"/>
    <property type="molecule type" value="Genomic_DNA"/>
</dbReference>
<organism evidence="4 5">
    <name type="scientific">Psilocybe cf. subviscida</name>
    <dbReference type="NCBI Taxonomy" id="2480587"/>
    <lineage>
        <taxon>Eukaryota</taxon>
        <taxon>Fungi</taxon>
        <taxon>Dikarya</taxon>
        <taxon>Basidiomycota</taxon>
        <taxon>Agaricomycotina</taxon>
        <taxon>Agaricomycetes</taxon>
        <taxon>Agaricomycetidae</taxon>
        <taxon>Agaricales</taxon>
        <taxon>Agaricineae</taxon>
        <taxon>Strophariaceae</taxon>
        <taxon>Psilocybe</taxon>
    </lineage>
</organism>
<dbReference type="Gene3D" id="3.40.50.300">
    <property type="entry name" value="P-loop containing nucleotide triphosphate hydrolases"/>
    <property type="match status" value="1"/>
</dbReference>
<dbReference type="SUPFAM" id="SSF52540">
    <property type="entry name" value="P-loop containing nucleoside triphosphate hydrolases"/>
    <property type="match status" value="1"/>
</dbReference>
<gene>
    <name evidence="4" type="ORF">D9619_012840</name>
</gene>
<accession>A0A8H5AQN0</accession>
<keyword evidence="1" id="KW-0677">Repeat</keyword>
<comment type="caution">
    <text evidence="4">The sequence shown here is derived from an EMBL/GenBank/DDBJ whole genome shotgun (WGS) entry which is preliminary data.</text>
</comment>
<dbReference type="Pfam" id="PF24883">
    <property type="entry name" value="NPHP3_N"/>
    <property type="match status" value="1"/>
</dbReference>
<dbReference type="InterPro" id="IPR056884">
    <property type="entry name" value="NPHP3-like_N"/>
</dbReference>
<sequence>MSTTATPQLQNSPTKQSFFNGASHINISGSVFGDVNNAPGSSFTNTIRNVTNNFSISRKDPLDRLHSEVAPNALHNAGGRMDAPRCYPGTREEVMKNIVSWIDAIEPRKQWILWLSGPAGAGKSAIMQSLTDRFVAECRPMASFFFFRSDQTRNRIRPLIAALVYQIIRTYPDTAQIICTAIDSDPFIFDQKTDIEANTSTCQSAAKLHSASAKVVHLAISLQTCPCASSPATRVADVGAPISTQGVVGPNSHTHSISLSMPGTLSLVPAGPLALWMSSTSPVRVWYVSISTLRPKLSPCLLPAFFPFSTRVTSRRMTVSAPPRPARISILGKAAMRCFENADSCPVLNANSIPPPSRPTVDENRKVGRDIKS</sequence>
<evidence type="ECO:0000313" key="4">
    <source>
        <dbReference type="EMBL" id="KAF5309144.1"/>
    </source>
</evidence>
<evidence type="ECO:0000259" key="3">
    <source>
        <dbReference type="Pfam" id="PF24883"/>
    </source>
</evidence>
<protein>
    <recommendedName>
        <fullName evidence="3">Nephrocystin 3-like N-terminal domain-containing protein</fullName>
    </recommendedName>
</protein>
<dbReference type="InterPro" id="IPR027417">
    <property type="entry name" value="P-loop_NTPase"/>
</dbReference>
<evidence type="ECO:0000256" key="1">
    <source>
        <dbReference type="ARBA" id="ARBA00022737"/>
    </source>
</evidence>
<name>A0A8H5AQN0_9AGAR</name>
<proteinExistence type="predicted"/>
<dbReference type="AlphaFoldDB" id="A0A8H5AQN0"/>
<feature type="domain" description="Nephrocystin 3-like N-terminal" evidence="3">
    <location>
        <begin position="98"/>
        <end position="193"/>
    </location>
</feature>
<dbReference type="OrthoDB" id="2928561at2759"/>
<feature type="region of interest" description="Disordered" evidence="2">
    <location>
        <begin position="350"/>
        <end position="373"/>
    </location>
</feature>
<evidence type="ECO:0000313" key="5">
    <source>
        <dbReference type="Proteomes" id="UP000567179"/>
    </source>
</evidence>